<organism evidence="6 7">
    <name type="scientific">Joostella atrarenae</name>
    <dbReference type="NCBI Taxonomy" id="679257"/>
    <lineage>
        <taxon>Bacteria</taxon>
        <taxon>Pseudomonadati</taxon>
        <taxon>Bacteroidota</taxon>
        <taxon>Flavobacteriia</taxon>
        <taxon>Flavobacteriales</taxon>
        <taxon>Flavobacteriaceae</taxon>
        <taxon>Joostella</taxon>
    </lineage>
</organism>
<evidence type="ECO:0000256" key="3">
    <source>
        <dbReference type="ARBA" id="ARBA00022801"/>
    </source>
</evidence>
<gene>
    <name evidence="6" type="ORF">JM658_15595</name>
</gene>
<dbReference type="Proteomes" id="UP000829517">
    <property type="component" value="Unassembled WGS sequence"/>
</dbReference>
<evidence type="ECO:0000313" key="7">
    <source>
        <dbReference type="Proteomes" id="UP000829517"/>
    </source>
</evidence>
<dbReference type="Pfam" id="PF00722">
    <property type="entry name" value="Glyco_hydro_16"/>
    <property type="match status" value="1"/>
</dbReference>
<dbReference type="CDD" id="cd02178">
    <property type="entry name" value="GH16_beta_agarase"/>
    <property type="match status" value="1"/>
</dbReference>
<protein>
    <submittedName>
        <fullName evidence="6">Family 16 glycosylhydrolase</fullName>
    </submittedName>
</protein>
<keyword evidence="7" id="KW-1185">Reference proteome</keyword>
<dbReference type="SUPFAM" id="SSF49899">
    <property type="entry name" value="Concanavalin A-like lectins/glucanases"/>
    <property type="match status" value="1"/>
</dbReference>
<comment type="caution">
    <text evidence="6">The sequence shown here is derived from an EMBL/GenBank/DDBJ whole genome shotgun (WGS) entry which is preliminary data.</text>
</comment>
<dbReference type="InterPro" id="IPR016287">
    <property type="entry name" value="Beta_agarase"/>
</dbReference>
<comment type="similarity">
    <text evidence="1">Belongs to the glycosyl hydrolase 16 family.</text>
</comment>
<dbReference type="Gene3D" id="2.60.120.260">
    <property type="entry name" value="Galactose-binding domain-like"/>
    <property type="match status" value="1"/>
</dbReference>
<evidence type="ECO:0000256" key="4">
    <source>
        <dbReference type="ARBA" id="ARBA00023295"/>
    </source>
</evidence>
<dbReference type="PROSITE" id="PS51762">
    <property type="entry name" value="GH16_2"/>
    <property type="match status" value="1"/>
</dbReference>
<dbReference type="RefSeq" id="WP_236960463.1">
    <property type="nucleotide sequence ID" value="NZ_JAETXX010000014.1"/>
</dbReference>
<evidence type="ECO:0000259" key="5">
    <source>
        <dbReference type="PROSITE" id="PS51762"/>
    </source>
</evidence>
<proteinExistence type="inferred from homology"/>
<evidence type="ECO:0000256" key="1">
    <source>
        <dbReference type="ARBA" id="ARBA00006865"/>
    </source>
</evidence>
<reference evidence="6 7" key="1">
    <citation type="submission" date="2021-01" db="EMBL/GenBank/DDBJ databases">
        <title>Genome sequencing of Joostella atrarenae M1-2 (= KCTC 23194).</title>
        <authorList>
            <person name="Zakaria M.R."/>
            <person name="Lam M.Q."/>
            <person name="Chong C.S."/>
        </authorList>
    </citation>
    <scope>NUCLEOTIDE SEQUENCE [LARGE SCALE GENOMIC DNA]</scope>
    <source>
        <strain evidence="6 7">M1-2</strain>
    </source>
</reference>
<dbReference type="EMBL" id="JAETXX010000014">
    <property type="protein sequence ID" value="MCF8716254.1"/>
    <property type="molecule type" value="Genomic_DNA"/>
</dbReference>
<name>A0ABS9J755_9FLAO</name>
<dbReference type="Gene3D" id="2.60.120.200">
    <property type="match status" value="1"/>
</dbReference>
<keyword evidence="3" id="KW-0378">Hydrolase</keyword>
<dbReference type="InterPro" id="IPR000757">
    <property type="entry name" value="Beta-glucanase-like"/>
</dbReference>
<keyword evidence="4" id="KW-0326">Glycosidase</keyword>
<sequence length="448" mass="51390">MKLQILLYIYCLLQISSCDSNSTEEGDNLLPESEDEILEDPTVGYTLGDLEIPNSQGNPPIDMNWSLLNDFSDEFNYDGKSEEFSKKWNDTYFSSWVGPGLTEWTSQNSNIDGGNLILEGSRKPNTDKVYCGVISSKNKIKFPIYTEVRAKIANQVLSSNFWFLSEDDEREIDVLECYGSDRPDQSWFAARASSNTHVFIRDEETNAIIENFDDQTHHTLPNEEPWRKDFHRYGIYWKDAFNLDVFYDGVLVDQIRADDIKDPEGLGIDREMYMILDLEDHAWRSNQNPPIVATDNELENEDKNKYLVDYVRTYQPITEFNGGLIKNGSFNNPNLSDWYRKGPVSISTSSETNIDEAYTLKLETSGSVIQKIQVTPNTNYKLIWKYFSFGSGSEINVLGIAKSTLAATENWKNNSITFNSKSQNEIFIKVENTIDKPLFIDAFQLNKE</sequence>
<dbReference type="InterPro" id="IPR013320">
    <property type="entry name" value="ConA-like_dom_sf"/>
</dbReference>
<evidence type="ECO:0000313" key="6">
    <source>
        <dbReference type="EMBL" id="MCF8716254.1"/>
    </source>
</evidence>
<accession>A0ABS9J755</accession>
<feature type="domain" description="GH16" evidence="5">
    <location>
        <begin position="54"/>
        <end position="319"/>
    </location>
</feature>
<evidence type="ECO:0000256" key="2">
    <source>
        <dbReference type="ARBA" id="ARBA00022729"/>
    </source>
</evidence>
<keyword evidence="2" id="KW-0732">Signal</keyword>